<proteinExistence type="inferred from homology"/>
<keyword evidence="4" id="KW-0540">Nuclease</keyword>
<accession>A0ABD3N270</accession>
<comment type="cofactor">
    <cofactor evidence="1">
        <name>a divalent metal cation</name>
        <dbReference type="ChEBI" id="CHEBI:60240"/>
    </cofactor>
</comment>
<protein>
    <recommendedName>
        <fullName evidence="8">DDE Tnp4 domain-containing protein</fullName>
    </recommendedName>
</protein>
<evidence type="ECO:0000256" key="4">
    <source>
        <dbReference type="ARBA" id="ARBA00022722"/>
    </source>
</evidence>
<organism evidence="9 10">
    <name type="scientific">Stephanodiscus triporus</name>
    <dbReference type="NCBI Taxonomy" id="2934178"/>
    <lineage>
        <taxon>Eukaryota</taxon>
        <taxon>Sar</taxon>
        <taxon>Stramenopiles</taxon>
        <taxon>Ochrophyta</taxon>
        <taxon>Bacillariophyta</taxon>
        <taxon>Coscinodiscophyceae</taxon>
        <taxon>Thalassiosirophycidae</taxon>
        <taxon>Stephanodiscales</taxon>
        <taxon>Stephanodiscaceae</taxon>
        <taxon>Stephanodiscus</taxon>
    </lineage>
</organism>
<sequence>MVTHTIATATATAAVPAPSIKFKLLRQHILDSVDDDSMDPVLHKLLFIFLRKRKVSIIRTRSCSLRLWRQRKSWEEFSVNLTERQFRRYFRMSRECFDLLCNEIKRNVGEGVFKSEEYLRELQSTLRPPDSADEARMRSLVHAHSVYTGGIICGEVKLAITLRMLAGGSYLDLGLIFGTGSTYPYAIFRHVIIQWICDDKLVNISGIDFCKDEERMNAVAREFADGSNHLFSGCIGAVDGWIVKIRKPRKSDGVFNPKSFYSRKGFYGLSVQTIVDKKKRVLFRSIESRGAEHDSTAFKRTGLYKWLLDNEWSELRRRGYYFIGDSAYSLRSFLMTPYDNAMHDTAEDNFNFLHSLSRIVAKSSSLGHFVEAIAIFLGFDCKIIDACMRLHNFIVDFRETNLCVTESTALDREVFDDDCRRYLATHLEQYEDGVYDGGVYGGDQEIRRDDDFSVLRGGRPRGEESDSEVVGRRWRDKVRAEISRRGLIRPHTNWYRSNNRVYDE</sequence>
<evidence type="ECO:0000256" key="7">
    <source>
        <dbReference type="ARBA" id="ARBA00023242"/>
    </source>
</evidence>
<keyword evidence="5" id="KW-0479">Metal-binding</keyword>
<keyword evidence="10" id="KW-1185">Reference proteome</keyword>
<keyword evidence="6" id="KW-0378">Hydrolase</keyword>
<evidence type="ECO:0000256" key="1">
    <source>
        <dbReference type="ARBA" id="ARBA00001968"/>
    </source>
</evidence>
<dbReference type="GO" id="GO:0016787">
    <property type="term" value="F:hydrolase activity"/>
    <property type="evidence" value="ECO:0007669"/>
    <property type="project" value="UniProtKB-KW"/>
</dbReference>
<evidence type="ECO:0000256" key="6">
    <source>
        <dbReference type="ARBA" id="ARBA00022801"/>
    </source>
</evidence>
<comment type="caution">
    <text evidence="9">The sequence shown here is derived from an EMBL/GenBank/DDBJ whole genome shotgun (WGS) entry which is preliminary data.</text>
</comment>
<evidence type="ECO:0000256" key="2">
    <source>
        <dbReference type="ARBA" id="ARBA00004123"/>
    </source>
</evidence>
<evidence type="ECO:0000256" key="5">
    <source>
        <dbReference type="ARBA" id="ARBA00022723"/>
    </source>
</evidence>
<dbReference type="PANTHER" id="PTHR22930">
    <property type="match status" value="1"/>
</dbReference>
<dbReference type="InterPro" id="IPR027806">
    <property type="entry name" value="HARBI1_dom"/>
</dbReference>
<dbReference type="Pfam" id="PF13359">
    <property type="entry name" value="DDE_Tnp_4"/>
    <property type="match status" value="1"/>
</dbReference>
<dbReference type="GO" id="GO:0004518">
    <property type="term" value="F:nuclease activity"/>
    <property type="evidence" value="ECO:0007669"/>
    <property type="project" value="UniProtKB-KW"/>
</dbReference>
<dbReference type="EMBL" id="JALLAZ020001636">
    <property type="protein sequence ID" value="KAL3770185.1"/>
    <property type="molecule type" value="Genomic_DNA"/>
</dbReference>
<evidence type="ECO:0000259" key="8">
    <source>
        <dbReference type="Pfam" id="PF13359"/>
    </source>
</evidence>
<dbReference type="GO" id="GO:0005634">
    <property type="term" value="C:nucleus"/>
    <property type="evidence" value="ECO:0007669"/>
    <property type="project" value="UniProtKB-SubCell"/>
</dbReference>
<evidence type="ECO:0000313" key="10">
    <source>
        <dbReference type="Proteomes" id="UP001530315"/>
    </source>
</evidence>
<comment type="subcellular location">
    <subcellularLocation>
        <location evidence="2">Nucleus</location>
    </subcellularLocation>
</comment>
<gene>
    <name evidence="9" type="ORF">ACHAW5_009280</name>
</gene>
<keyword evidence="7" id="KW-0539">Nucleus</keyword>
<evidence type="ECO:0000256" key="3">
    <source>
        <dbReference type="ARBA" id="ARBA00006958"/>
    </source>
</evidence>
<comment type="similarity">
    <text evidence="3">Belongs to the HARBI1 family.</text>
</comment>
<dbReference type="InterPro" id="IPR045249">
    <property type="entry name" value="HARBI1-like"/>
</dbReference>
<reference evidence="9 10" key="1">
    <citation type="submission" date="2024-10" db="EMBL/GenBank/DDBJ databases">
        <title>Updated reference genomes for cyclostephanoid diatoms.</title>
        <authorList>
            <person name="Roberts W.R."/>
            <person name="Alverson A.J."/>
        </authorList>
    </citation>
    <scope>NUCLEOTIDE SEQUENCE [LARGE SCALE GENOMIC DNA]</scope>
    <source>
        <strain evidence="9 10">AJA276-08</strain>
    </source>
</reference>
<dbReference type="Proteomes" id="UP001530315">
    <property type="component" value="Unassembled WGS sequence"/>
</dbReference>
<dbReference type="AlphaFoldDB" id="A0ABD3N270"/>
<dbReference type="GO" id="GO:0046872">
    <property type="term" value="F:metal ion binding"/>
    <property type="evidence" value="ECO:0007669"/>
    <property type="project" value="UniProtKB-KW"/>
</dbReference>
<dbReference type="PANTHER" id="PTHR22930:SF85">
    <property type="entry name" value="GH03217P-RELATED"/>
    <property type="match status" value="1"/>
</dbReference>
<name>A0ABD3N270_9STRA</name>
<evidence type="ECO:0000313" key="9">
    <source>
        <dbReference type="EMBL" id="KAL3770185.1"/>
    </source>
</evidence>
<feature type="domain" description="DDE Tnp4" evidence="8">
    <location>
        <begin position="238"/>
        <end position="362"/>
    </location>
</feature>